<protein>
    <recommendedName>
        <fullName evidence="3">Fibronectin type-III domain-containing protein</fullName>
    </recommendedName>
</protein>
<comment type="caution">
    <text evidence="4">The sequence shown here is derived from an EMBL/GenBank/DDBJ whole genome shotgun (WGS) entry which is preliminary data.</text>
</comment>
<name>A0A085Z2Z1_9FLAO</name>
<dbReference type="InterPro" id="IPR026444">
    <property type="entry name" value="Secre_tail"/>
</dbReference>
<sequence>MKRKLHSVFVTASFALFFNQTNAQQYQTMPVQSGFNADVIANGVGTSASSTTNDVDGVSYVFVSKDYKLTAADSPLTYGLPIGGLINSEVAATTGLSYQLGSYSGNNSLRLSNTTTSGTLAFTTPIPAISLYMLATGGSGAATVDAIVNFSDGTTQPFTGISISDWYDGSNYAIRGIGRINLNNNNLESGNGTNPRLYQISMAINSANQSKNITSITITKTSTGGSIPNIFAFSADAYNSCLPPSNITATTTPVSAILSWTAPTSAPSSGYEYYYNTTGTPPSATTSPTGSVSAGTTSVPLNGLATGQLHYFWVRSNCGTTKGFWKMITFTPGQVTATLTTGDISTEFADNDPTATSTSGCPGTLSVTIPAGYKISSTTVAYKMTATNNAYMSEQRSILVCTTNSTAESAISSGSGGTEGTYSYERSGLTLANNLTGTVNFQMNAWRKWGDESLGCDTSFNKVDNNTWKITVTLAPDNLSTNEVKTEKKNLISPNPFSETITIKNAEKVKQIVVTDLSGRSIRTISNPSSAIQLGDLKSGLYILNLTMTDGTSENVKVIKK</sequence>
<feature type="domain" description="Fibronectin type-III" evidence="3">
    <location>
        <begin position="243"/>
        <end position="338"/>
    </location>
</feature>
<gene>
    <name evidence="4" type="ORF">IX39_15420</name>
</gene>
<dbReference type="eggNOG" id="COG3291">
    <property type="taxonomic scope" value="Bacteria"/>
</dbReference>
<evidence type="ECO:0000259" key="3">
    <source>
        <dbReference type="PROSITE" id="PS50853"/>
    </source>
</evidence>
<dbReference type="AlphaFoldDB" id="A0A085Z2Z1"/>
<evidence type="ECO:0000256" key="1">
    <source>
        <dbReference type="ARBA" id="ARBA00022729"/>
    </source>
</evidence>
<dbReference type="InterPro" id="IPR036116">
    <property type="entry name" value="FN3_sf"/>
</dbReference>
<accession>A0A085Z2Z1</accession>
<dbReference type="Gene3D" id="2.60.40.10">
    <property type="entry name" value="Immunoglobulins"/>
    <property type="match status" value="1"/>
</dbReference>
<dbReference type="CDD" id="cd00063">
    <property type="entry name" value="FN3"/>
    <property type="match status" value="1"/>
</dbReference>
<organism evidence="4 5">
    <name type="scientific">Chryseobacterium formosense</name>
    <dbReference type="NCBI Taxonomy" id="236814"/>
    <lineage>
        <taxon>Bacteria</taxon>
        <taxon>Pseudomonadati</taxon>
        <taxon>Bacteroidota</taxon>
        <taxon>Flavobacteriia</taxon>
        <taxon>Flavobacteriales</taxon>
        <taxon>Weeksellaceae</taxon>
        <taxon>Chryseobacterium group</taxon>
        <taxon>Chryseobacterium</taxon>
    </lineage>
</organism>
<evidence type="ECO:0000313" key="5">
    <source>
        <dbReference type="Proteomes" id="UP000028713"/>
    </source>
</evidence>
<keyword evidence="5" id="KW-1185">Reference proteome</keyword>
<dbReference type="EMBL" id="JPRP01000002">
    <property type="protein sequence ID" value="KFE98804.1"/>
    <property type="molecule type" value="Genomic_DNA"/>
</dbReference>
<dbReference type="SUPFAM" id="SSF49265">
    <property type="entry name" value="Fibronectin type III"/>
    <property type="match status" value="1"/>
</dbReference>
<dbReference type="InterPro" id="IPR003961">
    <property type="entry name" value="FN3_dom"/>
</dbReference>
<dbReference type="OrthoDB" id="1274898at2"/>
<dbReference type="NCBIfam" id="TIGR04183">
    <property type="entry name" value="Por_Secre_tail"/>
    <property type="match status" value="1"/>
</dbReference>
<feature type="chain" id="PRO_5001800324" description="Fibronectin type-III domain-containing protein" evidence="2">
    <location>
        <begin position="24"/>
        <end position="561"/>
    </location>
</feature>
<dbReference type="Pfam" id="PF18962">
    <property type="entry name" value="Por_Secre_tail"/>
    <property type="match status" value="1"/>
</dbReference>
<evidence type="ECO:0000256" key="2">
    <source>
        <dbReference type="SAM" id="SignalP"/>
    </source>
</evidence>
<feature type="signal peptide" evidence="2">
    <location>
        <begin position="1"/>
        <end position="23"/>
    </location>
</feature>
<dbReference type="STRING" id="236814.IX39_15420"/>
<dbReference type="RefSeq" id="WP_034678087.1">
    <property type="nucleotide sequence ID" value="NZ_FPAP01000002.1"/>
</dbReference>
<proteinExistence type="predicted"/>
<dbReference type="InterPro" id="IPR013783">
    <property type="entry name" value="Ig-like_fold"/>
</dbReference>
<dbReference type="PROSITE" id="PS50853">
    <property type="entry name" value="FN3"/>
    <property type="match status" value="1"/>
</dbReference>
<keyword evidence="1 2" id="KW-0732">Signal</keyword>
<reference evidence="4 5" key="1">
    <citation type="submission" date="2014-07" db="EMBL/GenBank/DDBJ databases">
        <title>Genome of Chryseobacterium formosense LMG 24722.</title>
        <authorList>
            <person name="Pipes S.E."/>
            <person name="Stropko S.J."/>
            <person name="Newman J.D."/>
        </authorList>
    </citation>
    <scope>NUCLEOTIDE SEQUENCE [LARGE SCALE GENOMIC DNA]</scope>
    <source>
        <strain evidence="4 5">LMG 24722</strain>
    </source>
</reference>
<dbReference type="Proteomes" id="UP000028713">
    <property type="component" value="Unassembled WGS sequence"/>
</dbReference>
<evidence type="ECO:0000313" key="4">
    <source>
        <dbReference type="EMBL" id="KFE98804.1"/>
    </source>
</evidence>